<accession>A0ABM8IY06</accession>
<gene>
    <name evidence="2" type="ORF">PABY_06200</name>
</gene>
<dbReference type="EMBL" id="AP028907">
    <property type="protein sequence ID" value="BES81053.1"/>
    <property type="molecule type" value="Genomic_DNA"/>
</dbReference>
<dbReference type="Gene3D" id="3.40.50.1010">
    <property type="entry name" value="5'-nuclease"/>
    <property type="match status" value="1"/>
</dbReference>
<protein>
    <submittedName>
        <fullName evidence="2">PIN domain-containing protein</fullName>
    </submittedName>
</protein>
<evidence type="ECO:0000313" key="2">
    <source>
        <dbReference type="EMBL" id="BES81053.1"/>
    </source>
</evidence>
<reference evidence="2 3" key="1">
    <citation type="submission" date="2023-09" db="EMBL/GenBank/DDBJ databases">
        <title>Pyrofollis japonicus gen. nov. sp. nov., a novel member of the family Pyrodictiaceae isolated from the Iheya North hydrothermal field.</title>
        <authorList>
            <person name="Miyazaki U."/>
            <person name="Sanari M."/>
            <person name="Tame A."/>
            <person name="Kitajima M."/>
            <person name="Okamoto A."/>
            <person name="Sawayama S."/>
            <person name="Miyazaki J."/>
            <person name="Takai K."/>
            <person name="Nakagawa S."/>
        </authorList>
    </citation>
    <scope>NUCLEOTIDE SEQUENCE [LARGE SCALE GENOMIC DNA]</scope>
    <source>
        <strain evidence="2 3">AV2</strain>
    </source>
</reference>
<dbReference type="PANTHER" id="PTHR39664:SF2">
    <property type="entry name" value="NUCLEIC ACID-BINDING PROTEIN, CONTAINING PIN DOMAIN-RELATED"/>
    <property type="match status" value="1"/>
</dbReference>
<evidence type="ECO:0000259" key="1">
    <source>
        <dbReference type="Pfam" id="PF01850"/>
    </source>
</evidence>
<feature type="domain" description="PIN" evidence="1">
    <location>
        <begin position="2"/>
        <end position="102"/>
    </location>
</feature>
<dbReference type="InterPro" id="IPR029060">
    <property type="entry name" value="PIN-like_dom_sf"/>
</dbReference>
<name>A0ABM8IY06_9CREN</name>
<proteinExistence type="predicted"/>
<dbReference type="CDD" id="cd18684">
    <property type="entry name" value="PIN_VapC-like"/>
    <property type="match status" value="1"/>
</dbReference>
<dbReference type="Proteomes" id="UP001341135">
    <property type="component" value="Chromosome"/>
</dbReference>
<sequence>MDIIDSAGEIILPSIVLHEYIWVMVRKLGVPPGFVAQKLQEYLGDPRARYPAEPPTVLYQALRLLEEHSASPREVNDYIVLSTAMYHDAVLATFDEKLGKLARRLGVETVP</sequence>
<dbReference type="SUPFAM" id="SSF88723">
    <property type="entry name" value="PIN domain-like"/>
    <property type="match status" value="1"/>
</dbReference>
<organism evidence="2 3">
    <name type="scientific">Pyrodictium abyssi</name>
    <dbReference type="NCBI Taxonomy" id="54256"/>
    <lineage>
        <taxon>Archaea</taxon>
        <taxon>Thermoproteota</taxon>
        <taxon>Thermoprotei</taxon>
        <taxon>Desulfurococcales</taxon>
        <taxon>Pyrodictiaceae</taxon>
        <taxon>Pyrodictium</taxon>
    </lineage>
</organism>
<dbReference type="Pfam" id="PF01850">
    <property type="entry name" value="PIN"/>
    <property type="match status" value="1"/>
</dbReference>
<keyword evidence="3" id="KW-1185">Reference proteome</keyword>
<dbReference type="PANTHER" id="PTHR39664">
    <property type="match status" value="1"/>
</dbReference>
<dbReference type="InterPro" id="IPR002716">
    <property type="entry name" value="PIN_dom"/>
</dbReference>
<evidence type="ECO:0000313" key="3">
    <source>
        <dbReference type="Proteomes" id="UP001341135"/>
    </source>
</evidence>